<dbReference type="NCBIfam" id="TIGR01972">
    <property type="entry name" value="NDH_I_M"/>
    <property type="match status" value="1"/>
</dbReference>
<geneLocation type="mitochondrion" evidence="9"/>
<gene>
    <name evidence="9" type="primary">nad4</name>
</gene>
<keyword evidence="6 7" id="KW-0472">Membrane</keyword>
<dbReference type="EC" id="7.1.1.2" evidence="7"/>
<keyword evidence="7" id="KW-0249">Electron transport</keyword>
<feature type="transmembrane region" description="Helical" evidence="7">
    <location>
        <begin position="407"/>
        <end position="429"/>
    </location>
</feature>
<feature type="transmembrane region" description="Helical" evidence="7">
    <location>
        <begin position="208"/>
        <end position="230"/>
    </location>
</feature>
<feature type="transmembrane region" description="Helical" evidence="7">
    <location>
        <begin position="300"/>
        <end position="319"/>
    </location>
</feature>
<dbReference type="PANTHER" id="PTHR43507:SF1">
    <property type="entry name" value="NADH-UBIQUINONE OXIDOREDUCTASE CHAIN 4"/>
    <property type="match status" value="1"/>
</dbReference>
<keyword evidence="7" id="KW-0813">Transport</keyword>
<evidence type="ECO:0000313" key="9">
    <source>
        <dbReference type="EMBL" id="ACH86046.1"/>
    </source>
</evidence>
<dbReference type="GeneID" id="6879797"/>
<feature type="transmembrane region" description="Helical" evidence="7">
    <location>
        <begin position="73"/>
        <end position="99"/>
    </location>
</feature>
<dbReference type="InterPro" id="IPR001750">
    <property type="entry name" value="ND/Mrp_TM"/>
</dbReference>
<dbReference type="GO" id="GO:0042773">
    <property type="term" value="P:ATP synthesis coupled electron transport"/>
    <property type="evidence" value="ECO:0007669"/>
    <property type="project" value="InterPro"/>
</dbReference>
<comment type="similarity">
    <text evidence="3 7">Belongs to the complex I subunit 4 family.</text>
</comment>
<comment type="function">
    <text evidence="7">Core subunit of the mitochondrial membrane respiratory chain NADH dehydrogenase (Complex I) which catalyzes electron transfer from NADH through the respiratory chain, using ubiquinone as an electron acceptor. Essential for the catalytic activity and assembly of complex I.</text>
</comment>
<keyword evidence="7 9" id="KW-0496">Mitochondrion</keyword>
<reference evidence="9" key="2">
    <citation type="journal article" date="2016" name="Genome Biol. Evol.">
        <title>Blastocystis mitochondrial genomes appear to show multiple independent gains and losses of start and stop codons.</title>
        <authorList>
            <person name="Jacob A.S."/>
            <person name="Andersen L.O."/>
            <person name="Pavinski Bitar P."/>
            <person name="Richards V.P."/>
            <person name="Shah S."/>
            <person name="Stanhope M.J."/>
            <person name="Stensvold C.R."/>
            <person name="Clark C.G."/>
        </authorList>
    </citation>
    <scope>NUCLEOTIDE SEQUENCE</scope>
    <source>
        <strain evidence="9">DMP/02-328</strain>
    </source>
</reference>
<dbReference type="Pfam" id="PF00361">
    <property type="entry name" value="Proton_antipo_M"/>
    <property type="match status" value="1"/>
</dbReference>
<evidence type="ECO:0000256" key="1">
    <source>
        <dbReference type="ARBA" id="ARBA00003257"/>
    </source>
</evidence>
<feature type="transmembrane region" description="Helical" evidence="7">
    <location>
        <begin position="133"/>
        <end position="154"/>
    </location>
</feature>
<feature type="transmembrane region" description="Helical" evidence="7">
    <location>
        <begin position="450"/>
        <end position="469"/>
    </location>
</feature>
<evidence type="ECO:0000256" key="5">
    <source>
        <dbReference type="ARBA" id="ARBA00022989"/>
    </source>
</evidence>
<dbReference type="GO" id="GO:0015990">
    <property type="term" value="P:electron transport coupled proton transport"/>
    <property type="evidence" value="ECO:0007669"/>
    <property type="project" value="TreeGrafter"/>
</dbReference>
<dbReference type="RefSeq" id="YP_002221363.1">
    <property type="nucleotide sequence ID" value="NC_011212.1"/>
</dbReference>
<comment type="function">
    <text evidence="1">Core subunit of the mitochondrial membrane respiratory chain NADH dehydrogenase (Complex I) that is believed to belong to the minimal assembly required for catalysis. Complex I functions in the transfer of electrons from NADH to the respiratory chain. The immediate electron acceptor for the enzyme is believed to be ubiquinone.</text>
</comment>
<dbReference type="PRINTS" id="PR01437">
    <property type="entry name" value="NUOXDRDTASE4"/>
</dbReference>
<feature type="transmembrane region" description="Helical" evidence="7">
    <location>
        <begin position="6"/>
        <end position="23"/>
    </location>
</feature>
<dbReference type="InterPro" id="IPR010227">
    <property type="entry name" value="NADH_Q_OxRdtase_chainM/4"/>
</dbReference>
<comment type="subcellular location">
    <subcellularLocation>
        <location evidence="2">Membrane</location>
        <topology evidence="2">Multi-pass membrane protein</topology>
    </subcellularLocation>
    <subcellularLocation>
        <location evidence="7">Mitochondrion membrane</location>
        <topology evidence="7">Multi-pass membrane protein</topology>
    </subcellularLocation>
</comment>
<dbReference type="GO" id="GO:0031966">
    <property type="term" value="C:mitochondrial membrane"/>
    <property type="evidence" value="ECO:0007669"/>
    <property type="project" value="UniProtKB-SubCell"/>
</dbReference>
<feature type="transmembrane region" description="Helical" evidence="7">
    <location>
        <begin position="331"/>
        <end position="349"/>
    </location>
</feature>
<feature type="transmembrane region" description="Helical" evidence="7">
    <location>
        <begin position="242"/>
        <end position="262"/>
    </location>
</feature>
<keyword evidence="7" id="KW-0520">NAD</keyword>
<proteinExistence type="inferred from homology"/>
<evidence type="ECO:0000259" key="8">
    <source>
        <dbReference type="Pfam" id="PF00361"/>
    </source>
</evidence>
<reference evidence="9" key="1">
    <citation type="journal article" date="2008" name="Curr. Biol.">
        <title>Organelles in Blastocystis that blur the distinction between mitochondria and hydrogenosomes.</title>
        <authorList>
            <person name="Stechmann A."/>
            <person name="Hamblin K."/>
            <person name="Perez-Brocal V."/>
            <person name="Gaston D."/>
            <person name="Richmond G.S."/>
            <person name="van der Giezen M."/>
            <person name="Clark C.G."/>
            <person name="Roger A.J."/>
        </authorList>
    </citation>
    <scope>NUCLEOTIDE SEQUENCE</scope>
    <source>
        <strain evidence="9">DMP/02-328</strain>
    </source>
</reference>
<dbReference type="GO" id="GO:0048039">
    <property type="term" value="F:ubiquinone binding"/>
    <property type="evidence" value="ECO:0007669"/>
    <property type="project" value="TreeGrafter"/>
</dbReference>
<organism evidence="9">
    <name type="scientific">Blastocystis sp. DMP/02-328</name>
    <dbReference type="NCBI Taxonomy" id="463136"/>
    <lineage>
        <taxon>Eukaryota</taxon>
        <taxon>Sar</taxon>
        <taxon>Stramenopiles</taxon>
        <taxon>Bigyra</taxon>
        <taxon>Opalozoa</taxon>
        <taxon>Opalinata</taxon>
        <taxon>Blastocystidae</taxon>
        <taxon>Blastocystis</taxon>
    </lineage>
</organism>
<feature type="transmembrane region" description="Helical" evidence="7">
    <location>
        <begin position="166"/>
        <end position="188"/>
    </location>
</feature>
<evidence type="ECO:0000256" key="4">
    <source>
        <dbReference type="ARBA" id="ARBA00022692"/>
    </source>
</evidence>
<keyword evidence="7" id="KW-0679">Respiratory chain</keyword>
<evidence type="ECO:0000256" key="7">
    <source>
        <dbReference type="RuleBase" id="RU003297"/>
    </source>
</evidence>
<dbReference type="AlphaFoldDB" id="B5SQ55"/>
<evidence type="ECO:0000256" key="3">
    <source>
        <dbReference type="ARBA" id="ARBA00009025"/>
    </source>
</evidence>
<protein>
    <recommendedName>
        <fullName evidence="7">NADH-ubiquinone oxidoreductase chain 4</fullName>
        <ecNumber evidence="7">7.1.1.2</ecNumber>
    </recommendedName>
</protein>
<dbReference type="PANTHER" id="PTHR43507">
    <property type="entry name" value="NADH-UBIQUINONE OXIDOREDUCTASE CHAIN 4"/>
    <property type="match status" value="1"/>
</dbReference>
<feature type="transmembrane region" description="Helical" evidence="7">
    <location>
        <begin position="274"/>
        <end position="293"/>
    </location>
</feature>
<keyword evidence="7" id="KW-0830">Ubiquinone</keyword>
<dbReference type="EMBL" id="EF494739">
    <property type="protein sequence ID" value="ACH86046.1"/>
    <property type="molecule type" value="Genomic_DNA"/>
</dbReference>
<feature type="transmembrane region" description="Helical" evidence="7">
    <location>
        <begin position="369"/>
        <end position="401"/>
    </location>
</feature>
<keyword evidence="4 7" id="KW-0812">Transmembrane</keyword>
<feature type="transmembrane region" description="Helical" evidence="7">
    <location>
        <begin position="35"/>
        <end position="53"/>
    </location>
</feature>
<feature type="transmembrane region" description="Helical" evidence="7">
    <location>
        <begin position="111"/>
        <end position="127"/>
    </location>
</feature>
<comment type="catalytic activity">
    <reaction evidence="7">
        <text>a ubiquinone + NADH + 5 H(+)(in) = a ubiquinol + NAD(+) + 4 H(+)(out)</text>
        <dbReference type="Rhea" id="RHEA:29091"/>
        <dbReference type="Rhea" id="RHEA-COMP:9565"/>
        <dbReference type="Rhea" id="RHEA-COMP:9566"/>
        <dbReference type="ChEBI" id="CHEBI:15378"/>
        <dbReference type="ChEBI" id="CHEBI:16389"/>
        <dbReference type="ChEBI" id="CHEBI:17976"/>
        <dbReference type="ChEBI" id="CHEBI:57540"/>
        <dbReference type="ChEBI" id="CHEBI:57945"/>
        <dbReference type="EC" id="7.1.1.2"/>
    </reaction>
</comment>
<accession>B5SQ55</accession>
<feature type="domain" description="NADH:quinone oxidoreductase/Mrp antiporter transmembrane" evidence="8">
    <location>
        <begin position="131"/>
        <end position="416"/>
    </location>
</feature>
<evidence type="ECO:0000256" key="6">
    <source>
        <dbReference type="ARBA" id="ARBA00023136"/>
    </source>
</evidence>
<name>B5SQ55_9STRA</name>
<evidence type="ECO:0000256" key="2">
    <source>
        <dbReference type="ARBA" id="ARBA00004141"/>
    </source>
</evidence>
<keyword evidence="5 7" id="KW-1133">Transmembrane helix</keyword>
<dbReference type="InterPro" id="IPR003918">
    <property type="entry name" value="NADH_UbQ_OxRdtase"/>
</dbReference>
<sequence length="487" mass="56603">MYIILLTLILLPLLTAFFLFFVNNNNNKLIRTISLYSTTITFFISIFLLFLFNKSTIYFQGLYECKWLNFFNINFIIGIDGISLFFILLTTFLFPLCILSSFNYIKFNFKFFYINFLFMESILILVFSCLDIIFFYVFFESVLIPMYLILGFFGSRERKIYASYMFFVYTFVGSVLMLLAILFIFYYTGTTNYLVLLTCNFDPFIQKILWIAFFLSFAVKVPMLPFYIWLPEAHVEAPTPGSVILAGILLKLGTYGFIRFSIPLFPFANFYYTPFVYTLSILGLIYSSMVAIRQTDLKRIIAYASIAHMNLIMIGLYTNKIYGLEGSLLQMFSHGLVSGALFLIVGILYERYHTRLIKYYSGLVQTMPLFTVIFMLFTLANIALPTTSSFIGEFLIFLGIFNTNTTIAVFAIISMLFGSIYSLWLFNRVCYGNIQINFISFYQDLNKRELCMFCIILLVVFLIGLYPTFLLDYLNMSVSFLLNLICC</sequence>
<dbReference type="GO" id="GO:0008137">
    <property type="term" value="F:NADH dehydrogenase (ubiquinone) activity"/>
    <property type="evidence" value="ECO:0007669"/>
    <property type="project" value="UniProtKB-UniRule"/>
</dbReference>
<dbReference type="GO" id="GO:0003954">
    <property type="term" value="F:NADH dehydrogenase activity"/>
    <property type="evidence" value="ECO:0007669"/>
    <property type="project" value="TreeGrafter"/>
</dbReference>